<evidence type="ECO:0000256" key="3">
    <source>
        <dbReference type="ARBA" id="ARBA00022527"/>
    </source>
</evidence>
<evidence type="ECO:0000313" key="8">
    <source>
        <dbReference type="EMBL" id="CAB4016696.1"/>
    </source>
</evidence>
<feature type="region of interest" description="Disordered" evidence="7">
    <location>
        <begin position="1"/>
        <end position="49"/>
    </location>
</feature>
<keyword evidence="5" id="KW-0732">Signal</keyword>
<dbReference type="InterPro" id="IPR036465">
    <property type="entry name" value="vWFA_dom_sf"/>
</dbReference>
<dbReference type="PANTHER" id="PTHR47763">
    <property type="entry name" value="ALPHA-PROTEIN KINASE VWKA"/>
    <property type="match status" value="1"/>
</dbReference>
<evidence type="ECO:0000256" key="2">
    <source>
        <dbReference type="ARBA" id="ARBA00022525"/>
    </source>
</evidence>
<feature type="compositionally biased region" description="Polar residues" evidence="7">
    <location>
        <begin position="37"/>
        <end position="47"/>
    </location>
</feature>
<dbReference type="InterPro" id="IPR004166">
    <property type="entry name" value="a-kinase_dom"/>
</dbReference>
<dbReference type="CDD" id="cd00198">
    <property type="entry name" value="vWFA"/>
    <property type="match status" value="1"/>
</dbReference>
<evidence type="ECO:0000256" key="5">
    <source>
        <dbReference type="ARBA" id="ARBA00022729"/>
    </source>
</evidence>
<dbReference type="InterPro" id="IPR011009">
    <property type="entry name" value="Kinase-like_dom_sf"/>
</dbReference>
<keyword evidence="9" id="KW-1185">Reference proteome</keyword>
<dbReference type="GO" id="GO:0005524">
    <property type="term" value="F:ATP binding"/>
    <property type="evidence" value="ECO:0007669"/>
    <property type="project" value="InterPro"/>
</dbReference>
<name>A0A6S7IG85_PARCT</name>
<keyword evidence="4" id="KW-0808">Transferase</keyword>
<dbReference type="Gene3D" id="3.40.50.410">
    <property type="entry name" value="von Willebrand factor, type A domain"/>
    <property type="match status" value="1"/>
</dbReference>
<keyword evidence="6 8" id="KW-0418">Kinase</keyword>
<dbReference type="Gene3D" id="3.30.200.20">
    <property type="entry name" value="Phosphorylase Kinase, domain 1"/>
    <property type="match status" value="1"/>
</dbReference>
<sequence length="641" mass="73028">MASSGNNRTPHRNRSFNDDDIENRIRRREYSERETYIPSSNAAQHFQTRPDMLPNFSQMQLNDDDTSSQTRQHLAELQAEIAEEEDSATIVRSPPPAPRHGPSTREQIRKSEEKLVFIRARKNEITQLFETMKRSQTVDLCFLIDCTGSMDPYIAQVKTKIDNLVEHCKMTFADLVLKVAFVGYRDHDDEERIISLPFTGDIAYFKSFVSKIRADGGGDAAEDVFGGLEKAGELQWSAPTRILFHVADAPCHGRQYHDASVLDYYPNGDPRSLNAKDLLKILEDKNVKYWFAKLTDKTDKMIIEFTRLMRMPTMLQQVKLQSAEDLMFAVADSVSSSIRDMETTTLAAAAVDAFSRDYNTVVQRPGATRKLKEFAICEIIPDWSLISVENAYLFRKKLPGNMNLADSLKEPLKEECRKRRIQIATQPFAKGTQRIVYYGIDCTYDPSKKVVFKEFKYLGEGLNKLASYKEQMEVQSISAFLALEFNKQKPRGIKDISFTKVVVISLRDRSKPFYCSQEPLIEGPYVKYNSNNGFVNKDEYAASLNAFSHWTYQVTDGYLMVVDLQGVKITSPTGPKFTLTDPALHCKDVTRFCSTNLGPAGMHRFFRTHHCNSICKAMNLQPHRHQPKSSTMTEQGTFALV</sequence>
<evidence type="ECO:0000256" key="6">
    <source>
        <dbReference type="ARBA" id="ARBA00022777"/>
    </source>
</evidence>
<dbReference type="EMBL" id="CACRXK020009221">
    <property type="protein sequence ID" value="CAB4016696.1"/>
    <property type="molecule type" value="Genomic_DNA"/>
</dbReference>
<reference evidence="8" key="1">
    <citation type="submission" date="2020-04" db="EMBL/GenBank/DDBJ databases">
        <authorList>
            <person name="Alioto T."/>
            <person name="Alioto T."/>
            <person name="Gomez Garrido J."/>
        </authorList>
    </citation>
    <scope>NUCLEOTIDE SEQUENCE</scope>
    <source>
        <strain evidence="8">A484AB</strain>
    </source>
</reference>
<dbReference type="PANTHER" id="PTHR47763:SF4">
    <property type="entry name" value="ALPHA-PROTEIN KINASE VWKA"/>
    <property type="match status" value="1"/>
</dbReference>
<dbReference type="Proteomes" id="UP001152795">
    <property type="component" value="Unassembled WGS sequence"/>
</dbReference>
<keyword evidence="2" id="KW-0964">Secreted</keyword>
<evidence type="ECO:0000256" key="1">
    <source>
        <dbReference type="ARBA" id="ARBA00004613"/>
    </source>
</evidence>
<proteinExistence type="predicted"/>
<dbReference type="InterPro" id="IPR056861">
    <property type="entry name" value="HMCN1-like_VWA"/>
</dbReference>
<dbReference type="Pfam" id="PF02816">
    <property type="entry name" value="Alpha_kinase"/>
    <property type="match status" value="1"/>
</dbReference>
<keyword evidence="3" id="KW-0723">Serine/threonine-protein kinase</keyword>
<dbReference type="Pfam" id="PF25106">
    <property type="entry name" value="VWA_4"/>
    <property type="match status" value="1"/>
</dbReference>
<evidence type="ECO:0000256" key="7">
    <source>
        <dbReference type="SAM" id="MobiDB-lite"/>
    </source>
</evidence>
<dbReference type="Gene3D" id="3.20.200.10">
    <property type="entry name" value="MHCK/EF2 kinase"/>
    <property type="match status" value="1"/>
</dbReference>
<accession>A0A6S7IG85</accession>
<dbReference type="InterPro" id="IPR052969">
    <property type="entry name" value="Thr-specific_kinase-like"/>
</dbReference>
<evidence type="ECO:0000256" key="4">
    <source>
        <dbReference type="ARBA" id="ARBA00022679"/>
    </source>
</evidence>
<dbReference type="OrthoDB" id="10046508at2759"/>
<feature type="region of interest" description="Disordered" evidence="7">
    <location>
        <begin position="82"/>
        <end position="108"/>
    </location>
</feature>
<protein>
    <submittedName>
        <fullName evidence="8">Kinase-like domain-containing</fullName>
    </submittedName>
</protein>
<evidence type="ECO:0000313" key="9">
    <source>
        <dbReference type="Proteomes" id="UP001152795"/>
    </source>
</evidence>
<dbReference type="AlphaFoldDB" id="A0A6S7IG85"/>
<comment type="caution">
    <text evidence="8">The sequence shown here is derived from an EMBL/GenBank/DDBJ whole genome shotgun (WGS) entry which is preliminary data.</text>
</comment>
<dbReference type="SMART" id="SM00811">
    <property type="entry name" value="Alpha_kinase"/>
    <property type="match status" value="1"/>
</dbReference>
<gene>
    <name evidence="8" type="ORF">PACLA_8A068424</name>
</gene>
<dbReference type="PROSITE" id="PS51158">
    <property type="entry name" value="ALPHA_KINASE"/>
    <property type="match status" value="1"/>
</dbReference>
<comment type="subcellular location">
    <subcellularLocation>
        <location evidence="1">Secreted</location>
    </subcellularLocation>
</comment>
<dbReference type="SUPFAM" id="SSF53300">
    <property type="entry name" value="vWA-like"/>
    <property type="match status" value="1"/>
</dbReference>
<dbReference type="GO" id="GO:0004674">
    <property type="term" value="F:protein serine/threonine kinase activity"/>
    <property type="evidence" value="ECO:0007669"/>
    <property type="project" value="InterPro"/>
</dbReference>
<organism evidence="8 9">
    <name type="scientific">Paramuricea clavata</name>
    <name type="common">Red gorgonian</name>
    <name type="synonym">Violescent sea-whip</name>
    <dbReference type="NCBI Taxonomy" id="317549"/>
    <lineage>
        <taxon>Eukaryota</taxon>
        <taxon>Metazoa</taxon>
        <taxon>Cnidaria</taxon>
        <taxon>Anthozoa</taxon>
        <taxon>Octocorallia</taxon>
        <taxon>Malacalcyonacea</taxon>
        <taxon>Plexauridae</taxon>
        <taxon>Paramuricea</taxon>
    </lineage>
</organism>
<feature type="compositionally biased region" description="Basic and acidic residues" evidence="7">
    <location>
        <begin position="22"/>
        <end position="35"/>
    </location>
</feature>
<dbReference type="SUPFAM" id="SSF56112">
    <property type="entry name" value="Protein kinase-like (PK-like)"/>
    <property type="match status" value="1"/>
</dbReference>